<keyword evidence="6 13" id="KW-0675">Receptor</keyword>
<evidence type="ECO:0000256" key="7">
    <source>
        <dbReference type="ARBA" id="ARBA00023180"/>
    </source>
</evidence>
<evidence type="ECO:0000256" key="4">
    <source>
        <dbReference type="ARBA" id="ARBA00023040"/>
    </source>
</evidence>
<evidence type="ECO:0000259" key="12">
    <source>
        <dbReference type="PROSITE" id="PS50259"/>
    </source>
</evidence>
<dbReference type="Pfam" id="PF00003">
    <property type="entry name" value="7tm_3"/>
    <property type="match status" value="1"/>
</dbReference>
<dbReference type="GO" id="GO:0004965">
    <property type="term" value="F:G protein-coupled GABA receptor activity"/>
    <property type="evidence" value="ECO:0007669"/>
    <property type="project" value="InterPro"/>
</dbReference>
<name>A0A1Y2HN57_9FUNG</name>
<feature type="compositionally biased region" description="Low complexity" evidence="9">
    <location>
        <begin position="626"/>
        <end position="641"/>
    </location>
</feature>
<protein>
    <submittedName>
        <fullName evidence="13">7 transmembrane sweet-taste receptor of 3 GCPR-domain-containing protein</fullName>
    </submittedName>
</protein>
<evidence type="ECO:0000256" key="11">
    <source>
        <dbReference type="SAM" id="SignalP"/>
    </source>
</evidence>
<evidence type="ECO:0000256" key="5">
    <source>
        <dbReference type="ARBA" id="ARBA00023136"/>
    </source>
</evidence>
<reference evidence="13 14" key="1">
    <citation type="submission" date="2016-07" db="EMBL/GenBank/DDBJ databases">
        <title>Pervasive Adenine N6-methylation of Active Genes in Fungi.</title>
        <authorList>
            <consortium name="DOE Joint Genome Institute"/>
            <person name="Mondo S.J."/>
            <person name="Dannebaum R.O."/>
            <person name="Kuo R.C."/>
            <person name="Labutti K."/>
            <person name="Haridas S."/>
            <person name="Kuo A."/>
            <person name="Salamov A."/>
            <person name="Ahrendt S.R."/>
            <person name="Lipzen A."/>
            <person name="Sullivan W."/>
            <person name="Andreopoulos W.B."/>
            <person name="Clum A."/>
            <person name="Lindquist E."/>
            <person name="Daum C."/>
            <person name="Ramamoorthy G.K."/>
            <person name="Gryganskyi A."/>
            <person name="Culley D."/>
            <person name="Magnuson J.K."/>
            <person name="James T.Y."/>
            <person name="O'Malley M.A."/>
            <person name="Stajich J.E."/>
            <person name="Spatafora J.W."/>
            <person name="Visel A."/>
            <person name="Grigoriev I.V."/>
        </authorList>
    </citation>
    <scope>NUCLEOTIDE SEQUENCE [LARGE SCALE GENOMIC DNA]</scope>
    <source>
        <strain evidence="13 14">PL171</strain>
    </source>
</reference>
<evidence type="ECO:0000256" key="9">
    <source>
        <dbReference type="SAM" id="MobiDB-lite"/>
    </source>
</evidence>
<evidence type="ECO:0000256" key="6">
    <source>
        <dbReference type="ARBA" id="ARBA00023170"/>
    </source>
</evidence>
<dbReference type="AlphaFoldDB" id="A0A1Y2HN57"/>
<feature type="transmembrane region" description="Helical" evidence="10">
    <location>
        <begin position="350"/>
        <end position="370"/>
    </location>
</feature>
<dbReference type="PRINTS" id="PR00248">
    <property type="entry name" value="GPCRMGR"/>
</dbReference>
<dbReference type="InterPro" id="IPR000337">
    <property type="entry name" value="GPCR_3"/>
</dbReference>
<dbReference type="PROSITE" id="PS50259">
    <property type="entry name" value="G_PROTEIN_RECEP_F3_4"/>
    <property type="match status" value="1"/>
</dbReference>
<feature type="region of interest" description="Disordered" evidence="9">
    <location>
        <begin position="609"/>
        <end position="644"/>
    </location>
</feature>
<comment type="subcellular location">
    <subcellularLocation>
        <location evidence="1">Membrane</location>
        <topology evidence="1">Multi-pass membrane protein</topology>
    </subcellularLocation>
</comment>
<keyword evidence="11" id="KW-0732">Signal</keyword>
<keyword evidence="4" id="KW-0297">G-protein coupled receptor</keyword>
<keyword evidence="8" id="KW-0807">Transducer</keyword>
<evidence type="ECO:0000313" key="13">
    <source>
        <dbReference type="EMBL" id="ORZ36015.1"/>
    </source>
</evidence>
<keyword evidence="3 10" id="KW-1133">Transmembrane helix</keyword>
<feature type="transmembrane region" description="Helical" evidence="10">
    <location>
        <begin position="536"/>
        <end position="555"/>
    </location>
</feature>
<evidence type="ECO:0000256" key="2">
    <source>
        <dbReference type="ARBA" id="ARBA00022692"/>
    </source>
</evidence>
<keyword evidence="7" id="KW-0325">Glycoprotein</keyword>
<evidence type="ECO:0000256" key="3">
    <source>
        <dbReference type="ARBA" id="ARBA00022989"/>
    </source>
</evidence>
<gene>
    <name evidence="13" type="ORF">BCR44DRAFT_47284</name>
</gene>
<keyword evidence="14" id="KW-1185">Reference proteome</keyword>
<evidence type="ECO:0000256" key="1">
    <source>
        <dbReference type="ARBA" id="ARBA00004141"/>
    </source>
</evidence>
<dbReference type="GO" id="GO:0007214">
    <property type="term" value="P:gamma-aminobutyric acid signaling pathway"/>
    <property type="evidence" value="ECO:0007669"/>
    <property type="project" value="TreeGrafter"/>
</dbReference>
<keyword evidence="5 10" id="KW-0472">Membrane</keyword>
<dbReference type="PANTHER" id="PTHR10519:SF20">
    <property type="entry name" value="G-PROTEIN COUPLED RECEPTOR 156-RELATED"/>
    <property type="match status" value="1"/>
</dbReference>
<proteinExistence type="predicted"/>
<dbReference type="PANTHER" id="PTHR10519">
    <property type="entry name" value="GABA-B RECEPTOR"/>
    <property type="match status" value="1"/>
</dbReference>
<evidence type="ECO:0000313" key="14">
    <source>
        <dbReference type="Proteomes" id="UP000193411"/>
    </source>
</evidence>
<dbReference type="InterPro" id="IPR002455">
    <property type="entry name" value="GPCR3_GABA-B"/>
</dbReference>
<dbReference type="OrthoDB" id="2158641at2759"/>
<evidence type="ECO:0000256" key="8">
    <source>
        <dbReference type="ARBA" id="ARBA00023224"/>
    </source>
</evidence>
<feature type="chain" id="PRO_5012508415" evidence="11">
    <location>
        <begin position="24"/>
        <end position="758"/>
    </location>
</feature>
<keyword evidence="2 10" id="KW-0812">Transmembrane</keyword>
<dbReference type="Proteomes" id="UP000193411">
    <property type="component" value="Unassembled WGS sequence"/>
</dbReference>
<feature type="transmembrane region" description="Helical" evidence="10">
    <location>
        <begin position="421"/>
        <end position="442"/>
    </location>
</feature>
<feature type="domain" description="G-protein coupled receptors family 3 profile" evidence="12">
    <location>
        <begin position="313"/>
        <end position="556"/>
    </location>
</feature>
<dbReference type="GO" id="GO:0038039">
    <property type="term" value="C:G protein-coupled receptor heterodimeric complex"/>
    <property type="evidence" value="ECO:0007669"/>
    <property type="project" value="TreeGrafter"/>
</dbReference>
<feature type="transmembrane region" description="Helical" evidence="10">
    <location>
        <begin position="472"/>
        <end position="495"/>
    </location>
</feature>
<feature type="transmembrane region" description="Helical" evidence="10">
    <location>
        <begin position="507"/>
        <end position="530"/>
    </location>
</feature>
<accession>A0A1Y2HN57</accession>
<evidence type="ECO:0000256" key="10">
    <source>
        <dbReference type="SAM" id="Phobius"/>
    </source>
</evidence>
<feature type="signal peptide" evidence="11">
    <location>
        <begin position="1"/>
        <end position="23"/>
    </location>
</feature>
<comment type="caution">
    <text evidence="13">The sequence shown here is derived from an EMBL/GenBank/DDBJ whole genome shotgun (WGS) entry which is preliminary data.</text>
</comment>
<dbReference type="InterPro" id="IPR017978">
    <property type="entry name" value="GPCR_3_C"/>
</dbReference>
<feature type="transmembrane region" description="Helical" evidence="10">
    <location>
        <begin position="382"/>
        <end position="400"/>
    </location>
</feature>
<feature type="transmembrane region" description="Helical" evidence="10">
    <location>
        <begin position="312"/>
        <end position="338"/>
    </location>
</feature>
<organism evidence="13 14">
    <name type="scientific">Catenaria anguillulae PL171</name>
    <dbReference type="NCBI Taxonomy" id="765915"/>
    <lineage>
        <taxon>Eukaryota</taxon>
        <taxon>Fungi</taxon>
        <taxon>Fungi incertae sedis</taxon>
        <taxon>Blastocladiomycota</taxon>
        <taxon>Blastocladiomycetes</taxon>
        <taxon>Blastocladiales</taxon>
        <taxon>Catenariaceae</taxon>
        <taxon>Catenaria</taxon>
    </lineage>
</organism>
<dbReference type="EMBL" id="MCFL01000019">
    <property type="protein sequence ID" value="ORZ36015.1"/>
    <property type="molecule type" value="Genomic_DNA"/>
</dbReference>
<sequence>MAIYTRANVTGYVLATLLTDVLGANVTLLEAVNNAQALQRIAQGQSDLSVEIWPSYQKAAINDLVIQKGLVYDLGLMGYTAETNIFVNGRAVDAFPDWALTSWQSYRRPEVLAHMPPFNTTQPAVHPNTGKFLYYSTGIFEQVIVSLNLPLVIVYLGDGLAQRVLACSQQSNEICLHYYWQPELLTAQGSFSPIVFPKWSPDCGLGFNVSLAGTNLTSHACGLPSELLIKVGSPRVAKLFPQAFTLMRYFSLSEYDIMDLLKDYSIIGGSNATEVAACNWIKKSKSIWSRWIQKPPTDYIQYVLGVGTAVPVYTGILILAGILLLLTLASSIGVIAFRQHTLVKAQSPRFMLLILLGQTLVITSVIMEAGFVPRPVHCDIKLWFLSLGFTTIVSSTLVKTSRIYFVFRPNKIAKNTEDKHLFVGVLILVGINAILLVFWSVLAESQVVFYPIDNTNTMKACSANFSSSAVVVATWIIFLFHLLLLVASCIMSYCIRKTATIFNDSKWIGISAYNILLVSVFLLPIVYLPLNPLTQSVIKCLGILFAAAVSMFMLVGRSVVSVAVQLLQGDGRLSLGTLPSGSTLGPSGMPPGLQTFIASAAVPVPAGGAQQPQAAAAGGGQRGRRGSVAASSGPGSVPSGSDTSMVNARVDAKLSMKRLGSILSRWEAVTIALVIQPIPGLLISSPAESENGTGRFFARNITAQQVGESSGAEESGCFVLVLGSAGGGSYLVQGDSPQAAAQWIADIRHEENLEDGSN</sequence>
<dbReference type="SUPFAM" id="SSF53850">
    <property type="entry name" value="Periplasmic binding protein-like II"/>
    <property type="match status" value="1"/>
</dbReference>